<dbReference type="PANTHER" id="PTHR43827">
    <property type="entry name" value="2,5-DIKETO-D-GLUCONIC ACID REDUCTASE"/>
    <property type="match status" value="1"/>
</dbReference>
<dbReference type="InterPro" id="IPR023210">
    <property type="entry name" value="NADP_OxRdtase_dom"/>
</dbReference>
<evidence type="ECO:0000256" key="6">
    <source>
        <dbReference type="PIRSR" id="PIRSR000097-3"/>
    </source>
</evidence>
<dbReference type="GO" id="GO:0016616">
    <property type="term" value="F:oxidoreductase activity, acting on the CH-OH group of donors, NAD or NADP as acceptor"/>
    <property type="evidence" value="ECO:0007669"/>
    <property type="project" value="UniProtKB-ARBA"/>
</dbReference>
<keyword evidence="3" id="KW-0560">Oxidoreductase</keyword>
<dbReference type="InterPro" id="IPR020471">
    <property type="entry name" value="AKR"/>
</dbReference>
<dbReference type="PROSITE" id="PS00798">
    <property type="entry name" value="ALDOKETO_REDUCTASE_1"/>
    <property type="match status" value="1"/>
</dbReference>
<dbReference type="PROSITE" id="PS00063">
    <property type="entry name" value="ALDOKETO_REDUCTASE_3"/>
    <property type="match status" value="1"/>
</dbReference>
<dbReference type="Proteomes" id="UP000199376">
    <property type="component" value="Unassembled WGS sequence"/>
</dbReference>
<evidence type="ECO:0000256" key="4">
    <source>
        <dbReference type="PIRSR" id="PIRSR000097-1"/>
    </source>
</evidence>
<dbReference type="RefSeq" id="WP_091501394.1">
    <property type="nucleotide sequence ID" value="NZ_FOLI01000001.1"/>
</dbReference>
<feature type="site" description="Lowers pKa of active site Tyr" evidence="6">
    <location>
        <position position="83"/>
    </location>
</feature>
<reference evidence="8 9" key="1">
    <citation type="submission" date="2016-10" db="EMBL/GenBank/DDBJ databases">
        <authorList>
            <person name="de Groot N.N."/>
        </authorList>
    </citation>
    <scope>NUCLEOTIDE SEQUENCE [LARGE SCALE GENOMIC DNA]</scope>
    <source>
        <strain evidence="8 9">DSM 19113</strain>
    </source>
</reference>
<accession>A0A1I1ED48</accession>
<protein>
    <submittedName>
        <fullName evidence="8">Aldo/keto reductase</fullName>
    </submittedName>
</protein>
<comment type="similarity">
    <text evidence="1">Belongs to the aldo/keto reductase family.</text>
</comment>
<dbReference type="STRING" id="283737.SAMN05660453_0337"/>
<gene>
    <name evidence="8" type="ORF">SAMN05660453_0337</name>
</gene>
<dbReference type="FunFam" id="3.20.20.100:FF:000015">
    <property type="entry name" value="Oxidoreductase, aldo/keto reductase family"/>
    <property type="match status" value="1"/>
</dbReference>
<dbReference type="EMBL" id="FOLI01000001">
    <property type="protein sequence ID" value="SFB82910.1"/>
    <property type="molecule type" value="Genomic_DNA"/>
</dbReference>
<dbReference type="Gene3D" id="3.20.20.100">
    <property type="entry name" value="NADP-dependent oxidoreductase domain"/>
    <property type="match status" value="1"/>
</dbReference>
<dbReference type="PROSITE" id="PS00062">
    <property type="entry name" value="ALDOKETO_REDUCTASE_2"/>
    <property type="match status" value="1"/>
</dbReference>
<keyword evidence="9" id="KW-1185">Reference proteome</keyword>
<evidence type="ECO:0000313" key="8">
    <source>
        <dbReference type="EMBL" id="SFB82910.1"/>
    </source>
</evidence>
<dbReference type="SUPFAM" id="SSF51430">
    <property type="entry name" value="NAD(P)-linked oxidoreductase"/>
    <property type="match status" value="1"/>
</dbReference>
<dbReference type="PANTHER" id="PTHR43827:SF3">
    <property type="entry name" value="NADP-DEPENDENT OXIDOREDUCTASE DOMAIN-CONTAINING PROTEIN"/>
    <property type="match status" value="1"/>
</dbReference>
<dbReference type="InterPro" id="IPR018170">
    <property type="entry name" value="Aldo/ket_reductase_CS"/>
</dbReference>
<evidence type="ECO:0000259" key="7">
    <source>
        <dbReference type="Pfam" id="PF00248"/>
    </source>
</evidence>
<feature type="binding site" evidence="5">
    <location>
        <position position="116"/>
    </location>
    <ligand>
        <name>substrate</name>
    </ligand>
</feature>
<evidence type="ECO:0000256" key="2">
    <source>
        <dbReference type="ARBA" id="ARBA00022857"/>
    </source>
</evidence>
<dbReference type="OrthoDB" id="9804790at2"/>
<dbReference type="AlphaFoldDB" id="A0A1I1ED48"/>
<feature type="domain" description="NADP-dependent oxidoreductase" evidence="7">
    <location>
        <begin position="24"/>
        <end position="266"/>
    </location>
</feature>
<feature type="active site" description="Proton donor" evidence="4">
    <location>
        <position position="54"/>
    </location>
</feature>
<organism evidence="8 9">
    <name type="scientific">Fructobacillus durionis</name>
    <dbReference type="NCBI Taxonomy" id="283737"/>
    <lineage>
        <taxon>Bacteria</taxon>
        <taxon>Bacillati</taxon>
        <taxon>Bacillota</taxon>
        <taxon>Bacilli</taxon>
        <taxon>Lactobacillales</taxon>
        <taxon>Lactobacillaceae</taxon>
        <taxon>Fructobacillus</taxon>
    </lineage>
</organism>
<keyword evidence="2" id="KW-0521">NADP</keyword>
<sequence>MAETILQKTTKLSNGVEMPVFGLGVWKSSNQQAADSVRAAVKHGYRLIDTAKQYGNEAGVGYGIQQALVENHLNRKDLFITTKIFNGDQGYVSTLENFKEQLKRLRLTYVDLLLIHWPVDGKYLDTWKALEKLYHDGKVRAIGVSNFDEANLADIERLDGLMPQVNQMEFNPLIQEKHLLTKMNGLGVAMEAWSPLGGGEALSDPTVQAIADKHGKTAAQVILRFDYQMGVITIPKSSHEERIVANSQIDDFELSDEEMKQIQAMDKEKRSIWHGDFAWHKGSEETGTKDSVSYWDDNDEYLNKEVTY</sequence>
<dbReference type="PRINTS" id="PR00069">
    <property type="entry name" value="ALDKETRDTASE"/>
</dbReference>
<evidence type="ECO:0000313" key="9">
    <source>
        <dbReference type="Proteomes" id="UP000199376"/>
    </source>
</evidence>
<dbReference type="InterPro" id="IPR036812">
    <property type="entry name" value="NAD(P)_OxRdtase_dom_sf"/>
</dbReference>
<proteinExistence type="inferred from homology"/>
<dbReference type="PIRSF" id="PIRSF000097">
    <property type="entry name" value="AKR"/>
    <property type="match status" value="1"/>
</dbReference>
<evidence type="ECO:0000256" key="5">
    <source>
        <dbReference type="PIRSR" id="PIRSR000097-2"/>
    </source>
</evidence>
<name>A0A1I1ED48_9LACO</name>
<evidence type="ECO:0000256" key="3">
    <source>
        <dbReference type="ARBA" id="ARBA00023002"/>
    </source>
</evidence>
<evidence type="ECO:0000256" key="1">
    <source>
        <dbReference type="ARBA" id="ARBA00007905"/>
    </source>
</evidence>
<dbReference type="Pfam" id="PF00248">
    <property type="entry name" value="Aldo_ket_red"/>
    <property type="match status" value="1"/>
</dbReference>